<dbReference type="Proteomes" id="UP000190449">
    <property type="component" value="Unassembled WGS sequence"/>
</dbReference>
<gene>
    <name evidence="1" type="ORF">SAMN02745108_00274</name>
</gene>
<dbReference type="Pfam" id="PF12686">
    <property type="entry name" value="DUF3800"/>
    <property type="match status" value="1"/>
</dbReference>
<evidence type="ECO:0008006" key="3">
    <source>
        <dbReference type="Google" id="ProtNLM"/>
    </source>
</evidence>
<dbReference type="RefSeq" id="WP_078775459.1">
    <property type="nucleotide sequence ID" value="NZ_FUWU01000003.1"/>
</dbReference>
<protein>
    <recommendedName>
        <fullName evidence="3">DUF3800 domain-containing protein</fullName>
    </recommendedName>
</protein>
<sequence length="230" mass="26667">MYLLYVDDSGLATDKNCKHCVLAGLAIRDTKTFYVQQDIERILAKHTDCKNLELHGTRMRSGKGEWRSIPKETREGLLKEILGYIAAHYPNYFILFGAVLDKTCQIDVAHDEELFTQITSRFDMFLKRRFAKKQVPERGIAIFDKSTSEQKFQQWSQAFQIEGNHWGNTLVNFAEVPLFLDSKMSRLIQLADLVAYALFRKYEFGDDSYSSIIQGCFDKDKGQEYGLYIR</sequence>
<evidence type="ECO:0000313" key="1">
    <source>
        <dbReference type="EMBL" id="SJZ36936.1"/>
    </source>
</evidence>
<dbReference type="AlphaFoldDB" id="A0A1T4K3D4"/>
<dbReference type="EMBL" id="FUWU01000003">
    <property type="protein sequence ID" value="SJZ36936.1"/>
    <property type="molecule type" value="Genomic_DNA"/>
</dbReference>
<proteinExistence type="predicted"/>
<organism evidence="1 2">
    <name type="scientific">Fibrobacter intestinalis</name>
    <dbReference type="NCBI Taxonomy" id="28122"/>
    <lineage>
        <taxon>Bacteria</taxon>
        <taxon>Pseudomonadati</taxon>
        <taxon>Fibrobacterota</taxon>
        <taxon>Fibrobacteria</taxon>
        <taxon>Fibrobacterales</taxon>
        <taxon>Fibrobacteraceae</taxon>
        <taxon>Fibrobacter</taxon>
    </lineage>
</organism>
<accession>A0A1T4K3D4</accession>
<name>A0A1T4K3D4_9BACT</name>
<dbReference type="InterPro" id="IPR024524">
    <property type="entry name" value="DUF3800"/>
</dbReference>
<reference evidence="1 2" key="1">
    <citation type="submission" date="2017-02" db="EMBL/GenBank/DDBJ databases">
        <authorList>
            <person name="Peterson S.W."/>
        </authorList>
    </citation>
    <scope>NUCLEOTIDE SEQUENCE [LARGE SCALE GENOMIC DNA]</scope>
    <source>
        <strain evidence="1 2">ATCC 43854</strain>
    </source>
</reference>
<evidence type="ECO:0000313" key="2">
    <source>
        <dbReference type="Proteomes" id="UP000190449"/>
    </source>
</evidence>